<proteinExistence type="predicted"/>
<dbReference type="OrthoDB" id="6629409at2759"/>
<reference evidence="1 2" key="1">
    <citation type="submission" date="2020-06" db="EMBL/GenBank/DDBJ databases">
        <authorList>
            <person name="Li R."/>
            <person name="Bekaert M."/>
        </authorList>
    </citation>
    <scope>NUCLEOTIDE SEQUENCE [LARGE SCALE GENOMIC DNA]</scope>
    <source>
        <strain evidence="2">wild</strain>
    </source>
</reference>
<accession>A0A6J8CKW5</accession>
<keyword evidence="2" id="KW-1185">Reference proteome</keyword>
<organism evidence="1 2">
    <name type="scientific">Mytilus coruscus</name>
    <name type="common">Sea mussel</name>
    <dbReference type="NCBI Taxonomy" id="42192"/>
    <lineage>
        <taxon>Eukaryota</taxon>
        <taxon>Metazoa</taxon>
        <taxon>Spiralia</taxon>
        <taxon>Lophotrochozoa</taxon>
        <taxon>Mollusca</taxon>
        <taxon>Bivalvia</taxon>
        <taxon>Autobranchia</taxon>
        <taxon>Pteriomorphia</taxon>
        <taxon>Mytilida</taxon>
        <taxon>Mytiloidea</taxon>
        <taxon>Mytilidae</taxon>
        <taxon>Mytilinae</taxon>
        <taxon>Mytilus</taxon>
    </lineage>
</organism>
<name>A0A6J8CKW5_MYTCO</name>
<gene>
    <name evidence="1" type="ORF">MCOR_30556</name>
</gene>
<dbReference type="Proteomes" id="UP000507470">
    <property type="component" value="Unassembled WGS sequence"/>
</dbReference>
<evidence type="ECO:0000313" key="2">
    <source>
        <dbReference type="Proteomes" id="UP000507470"/>
    </source>
</evidence>
<dbReference type="AlphaFoldDB" id="A0A6J8CKW5"/>
<dbReference type="EMBL" id="CACVKT020005598">
    <property type="protein sequence ID" value="CAC5395939.1"/>
    <property type="molecule type" value="Genomic_DNA"/>
</dbReference>
<sequence length="171" mass="20239">MGGIVRNRDDIESISRTAKTIKLKKEKLRDQLLYCKQILKMEIPKTAFAYKNTLAQLKDNLVSFLQLDKEKEITVGTWVAISFEDDWYPGEVLQLKPENILNINFMARQRKKGITFKWPSKEDIKDIDMKFVIYSHFDILPSPGLRHWIISDIDDINHHHNQFVEKYFVQE</sequence>
<protein>
    <submittedName>
        <fullName evidence="1">Uncharacterized protein</fullName>
    </submittedName>
</protein>
<evidence type="ECO:0000313" key="1">
    <source>
        <dbReference type="EMBL" id="CAC5395939.1"/>
    </source>
</evidence>